<dbReference type="GO" id="GO:0004072">
    <property type="term" value="F:aspartate kinase activity"/>
    <property type="evidence" value="ECO:0007669"/>
    <property type="project" value="UniProtKB-EC"/>
</dbReference>
<gene>
    <name evidence="16" type="ORF">ETSY2_24790</name>
</gene>
<evidence type="ECO:0000313" key="16">
    <source>
        <dbReference type="EMBL" id="ETX05132.1"/>
    </source>
</evidence>
<dbReference type="SUPFAM" id="SSF53633">
    <property type="entry name" value="Carbamate kinase-like"/>
    <property type="match status" value="1"/>
</dbReference>
<keyword evidence="17" id="KW-1185">Reference proteome</keyword>
<keyword evidence="6 12" id="KW-0808">Transferase</keyword>
<evidence type="ECO:0000256" key="11">
    <source>
        <dbReference type="ARBA" id="ARBA00047872"/>
    </source>
</evidence>
<dbReference type="NCBIfam" id="NF005155">
    <property type="entry name" value="PRK06635.1-4"/>
    <property type="match status" value="1"/>
</dbReference>
<comment type="pathway">
    <text evidence="1 13">Amino-acid biosynthesis; L-lysine biosynthesis via DAP pathway; (S)-tetrahydrodipicolinate from L-aspartate: step 1/4.</text>
</comment>
<sequence length="266" mass="28152">MRLVIQKYGGTSVGSVARLRAVAERVDRTRQRGIRIVVVVSAMASVTDKQLDLAHTISAAPDGRELDRLLSTGEMVSSALTAMALQARGCPALSFTGHQAGIVTDDTYTAARIQRIDTTRLHKALDKGYIPVVAGFQGENAAHDVTTLGRGGSDLTAVALAASLHADLCEIYTDVDGVYSDDPNLVPEAYRLDSISYDEMLEMARFGAKVLQARAVAFAKKYAVPVVVKSSFVDGPGTRVGHTSSTQAIPPAVDGSGELVGHTNRA</sequence>
<dbReference type="UniPathway" id="UPA00034">
    <property type="reaction ID" value="UER00015"/>
</dbReference>
<proteinExistence type="inferred from homology"/>
<keyword evidence="9" id="KW-0067">ATP-binding</keyword>
<dbReference type="GO" id="GO:0005524">
    <property type="term" value="F:ATP binding"/>
    <property type="evidence" value="ECO:0007669"/>
    <property type="project" value="UniProtKB-KW"/>
</dbReference>
<evidence type="ECO:0000256" key="12">
    <source>
        <dbReference type="RuleBase" id="RU003448"/>
    </source>
</evidence>
<name>W4M662_9BACT</name>
<dbReference type="InterPro" id="IPR001048">
    <property type="entry name" value="Asp/Glu/Uridylate_kinase"/>
</dbReference>
<accession>W4M662</accession>
<dbReference type="InterPro" id="IPR041740">
    <property type="entry name" value="AKii-LysC-BS"/>
</dbReference>
<evidence type="ECO:0000256" key="4">
    <source>
        <dbReference type="ARBA" id="ARBA00010122"/>
    </source>
</evidence>
<comment type="pathway">
    <text evidence="3 13">Amino-acid biosynthesis; L-threonine biosynthesis; L-threonine from L-aspartate: step 1/5.</text>
</comment>
<dbReference type="UniPathway" id="UPA00050">
    <property type="reaction ID" value="UER00461"/>
</dbReference>
<evidence type="ECO:0000256" key="5">
    <source>
        <dbReference type="ARBA" id="ARBA00022605"/>
    </source>
</evidence>
<feature type="domain" description="Aspartate/glutamate/uridylate kinase" evidence="15">
    <location>
        <begin position="3"/>
        <end position="230"/>
    </location>
</feature>
<keyword evidence="7" id="KW-0547">Nucleotide-binding</keyword>
<evidence type="ECO:0000256" key="6">
    <source>
        <dbReference type="ARBA" id="ARBA00022679"/>
    </source>
</evidence>
<protein>
    <recommendedName>
        <fullName evidence="12">Aspartokinase</fullName>
        <ecNumber evidence="12">2.7.2.4</ecNumber>
    </recommendedName>
</protein>
<keyword evidence="8 12" id="KW-0418">Kinase</keyword>
<organism evidence="16 17">
    <name type="scientific">Candidatus Entotheonella gemina</name>
    <dbReference type="NCBI Taxonomy" id="1429439"/>
    <lineage>
        <taxon>Bacteria</taxon>
        <taxon>Pseudomonadati</taxon>
        <taxon>Nitrospinota/Tectimicrobiota group</taxon>
        <taxon>Candidatus Tectimicrobiota</taxon>
        <taxon>Candidatus Entotheonellia</taxon>
        <taxon>Candidatus Entotheonellales</taxon>
        <taxon>Candidatus Entotheonellaceae</taxon>
        <taxon>Candidatus Entotheonella</taxon>
    </lineage>
</organism>
<dbReference type="Gene3D" id="3.40.1160.10">
    <property type="entry name" value="Acetylglutamate kinase-like"/>
    <property type="match status" value="1"/>
</dbReference>
<evidence type="ECO:0000256" key="7">
    <source>
        <dbReference type="ARBA" id="ARBA00022741"/>
    </source>
</evidence>
<dbReference type="Pfam" id="PF00696">
    <property type="entry name" value="AA_kinase"/>
    <property type="match status" value="1"/>
</dbReference>
<dbReference type="HOGENOM" id="CLU_009116_3_0_7"/>
<evidence type="ECO:0000256" key="14">
    <source>
        <dbReference type="SAM" id="MobiDB-lite"/>
    </source>
</evidence>
<feature type="region of interest" description="Disordered" evidence="14">
    <location>
        <begin position="239"/>
        <end position="266"/>
    </location>
</feature>
<dbReference type="GO" id="GO:0009088">
    <property type="term" value="P:threonine biosynthetic process"/>
    <property type="evidence" value="ECO:0007669"/>
    <property type="project" value="UniProtKB-UniPathway"/>
</dbReference>
<dbReference type="PANTHER" id="PTHR21499">
    <property type="entry name" value="ASPARTATE KINASE"/>
    <property type="match status" value="1"/>
</dbReference>
<dbReference type="Proteomes" id="UP000019140">
    <property type="component" value="Unassembled WGS sequence"/>
</dbReference>
<evidence type="ECO:0000256" key="13">
    <source>
        <dbReference type="RuleBase" id="RU004249"/>
    </source>
</evidence>
<dbReference type="GO" id="GO:0009089">
    <property type="term" value="P:lysine biosynthetic process via diaminopimelate"/>
    <property type="evidence" value="ECO:0007669"/>
    <property type="project" value="UniProtKB-UniPathway"/>
</dbReference>
<evidence type="ECO:0000256" key="8">
    <source>
        <dbReference type="ARBA" id="ARBA00022777"/>
    </source>
</evidence>
<evidence type="ECO:0000256" key="2">
    <source>
        <dbReference type="ARBA" id="ARBA00004986"/>
    </source>
</evidence>
<dbReference type="InterPro" id="IPR001341">
    <property type="entry name" value="Asp_kinase"/>
</dbReference>
<keyword evidence="5 13" id="KW-0028">Amino-acid biosynthesis</keyword>
<dbReference type="FunFam" id="3.40.1160.10:FF:000002">
    <property type="entry name" value="Aspartokinase"/>
    <property type="match status" value="1"/>
</dbReference>
<comment type="caution">
    <text evidence="16">The sequence shown here is derived from an EMBL/GenBank/DDBJ whole genome shotgun (WGS) entry which is preliminary data.</text>
</comment>
<dbReference type="GO" id="GO:0005829">
    <property type="term" value="C:cytosol"/>
    <property type="evidence" value="ECO:0007669"/>
    <property type="project" value="TreeGrafter"/>
</dbReference>
<evidence type="ECO:0000313" key="17">
    <source>
        <dbReference type="Proteomes" id="UP000019140"/>
    </source>
</evidence>
<keyword evidence="10" id="KW-0457">Lysine biosynthesis</keyword>
<dbReference type="PANTHER" id="PTHR21499:SF3">
    <property type="entry name" value="ASPARTOKINASE"/>
    <property type="match status" value="1"/>
</dbReference>
<dbReference type="PROSITE" id="PS00324">
    <property type="entry name" value="ASPARTOKINASE"/>
    <property type="match status" value="1"/>
</dbReference>
<comment type="catalytic activity">
    <reaction evidence="11 12">
        <text>L-aspartate + ATP = 4-phospho-L-aspartate + ADP</text>
        <dbReference type="Rhea" id="RHEA:23776"/>
        <dbReference type="ChEBI" id="CHEBI:29991"/>
        <dbReference type="ChEBI" id="CHEBI:30616"/>
        <dbReference type="ChEBI" id="CHEBI:57535"/>
        <dbReference type="ChEBI" id="CHEBI:456216"/>
        <dbReference type="EC" id="2.7.2.4"/>
    </reaction>
</comment>
<comment type="pathway">
    <text evidence="2 13">Amino-acid biosynthesis; L-methionine biosynthesis via de novo pathway; L-homoserine from L-aspartate: step 1/3.</text>
</comment>
<evidence type="ECO:0000256" key="1">
    <source>
        <dbReference type="ARBA" id="ARBA00004766"/>
    </source>
</evidence>
<dbReference type="EC" id="2.7.2.4" evidence="12"/>
<dbReference type="CDD" id="cd04261">
    <property type="entry name" value="AAK_AKii-LysC-BS"/>
    <property type="match status" value="1"/>
</dbReference>
<dbReference type="InterPro" id="IPR018042">
    <property type="entry name" value="Aspartate_kinase_CS"/>
</dbReference>
<evidence type="ECO:0000256" key="3">
    <source>
        <dbReference type="ARBA" id="ARBA00005139"/>
    </source>
</evidence>
<dbReference type="EMBL" id="AZHX01001035">
    <property type="protein sequence ID" value="ETX05132.1"/>
    <property type="molecule type" value="Genomic_DNA"/>
</dbReference>
<evidence type="ECO:0000256" key="9">
    <source>
        <dbReference type="ARBA" id="ARBA00022840"/>
    </source>
</evidence>
<reference evidence="16 17" key="1">
    <citation type="journal article" date="2014" name="Nature">
        <title>An environmental bacterial taxon with a large and distinct metabolic repertoire.</title>
        <authorList>
            <person name="Wilson M.C."/>
            <person name="Mori T."/>
            <person name="Ruckert C."/>
            <person name="Uria A.R."/>
            <person name="Helf M.J."/>
            <person name="Takada K."/>
            <person name="Gernert C."/>
            <person name="Steffens U.A."/>
            <person name="Heycke N."/>
            <person name="Schmitt S."/>
            <person name="Rinke C."/>
            <person name="Helfrich E.J."/>
            <person name="Brachmann A.O."/>
            <person name="Gurgui C."/>
            <person name="Wakimoto T."/>
            <person name="Kracht M."/>
            <person name="Crusemann M."/>
            <person name="Hentschel U."/>
            <person name="Abe I."/>
            <person name="Matsunaga S."/>
            <person name="Kalinowski J."/>
            <person name="Takeyama H."/>
            <person name="Piel J."/>
        </authorList>
    </citation>
    <scope>NUCLEOTIDE SEQUENCE [LARGE SCALE GENOMIC DNA]</scope>
    <source>
        <strain evidence="17">TSY2</strain>
    </source>
</reference>
<dbReference type="NCBIfam" id="TIGR00657">
    <property type="entry name" value="asp_kinases"/>
    <property type="match status" value="1"/>
</dbReference>
<dbReference type="AlphaFoldDB" id="W4M662"/>
<evidence type="ECO:0000259" key="15">
    <source>
        <dbReference type="Pfam" id="PF00696"/>
    </source>
</evidence>
<comment type="similarity">
    <text evidence="4 12">Belongs to the aspartokinase family.</text>
</comment>
<dbReference type="PATRIC" id="fig|1429439.4.peg.4208"/>
<dbReference type="UniPathway" id="UPA00051">
    <property type="reaction ID" value="UER00462"/>
</dbReference>
<dbReference type="InterPro" id="IPR036393">
    <property type="entry name" value="AceGlu_kinase-like_sf"/>
</dbReference>
<dbReference type="GO" id="GO:0009090">
    <property type="term" value="P:homoserine biosynthetic process"/>
    <property type="evidence" value="ECO:0007669"/>
    <property type="project" value="TreeGrafter"/>
</dbReference>
<evidence type="ECO:0000256" key="10">
    <source>
        <dbReference type="ARBA" id="ARBA00023154"/>
    </source>
</evidence>